<evidence type="ECO:0000313" key="1">
    <source>
        <dbReference type="EMBL" id="KAI7995091.1"/>
    </source>
</evidence>
<keyword evidence="2" id="KW-1185">Reference proteome</keyword>
<sequence length="256" mass="28856">MTLLRCRHLRLVFFTNYSNHHHHLIYYCHYLSLPPPHFITRHCNNRSFVAVDDIVSSRNNHNDSNRDRCLHKQRNSSNDLINSLPLLTFESVIGNIVSDNCPVCLSKSAVYPTEEDVLNKIISSIVPEDHGNNFRIEIESVSRRRGRSNSSDGRRSYSIDSFNYIVDEGSVDSTHWRGLSDCISVSKDSAGVLVVVNTLPGENLASEVAGRSWLRDFVDRLALISSRTVSFSSSGRFFTHSSRQSNTVVTIDGIEG</sequence>
<accession>A0ACC0G613</accession>
<evidence type="ECO:0000313" key="2">
    <source>
        <dbReference type="Proteomes" id="UP001060215"/>
    </source>
</evidence>
<comment type="caution">
    <text evidence="1">The sequence shown here is derived from an EMBL/GenBank/DDBJ whole genome shotgun (WGS) entry which is preliminary data.</text>
</comment>
<organism evidence="1 2">
    <name type="scientific">Camellia lanceoleosa</name>
    <dbReference type="NCBI Taxonomy" id="1840588"/>
    <lineage>
        <taxon>Eukaryota</taxon>
        <taxon>Viridiplantae</taxon>
        <taxon>Streptophyta</taxon>
        <taxon>Embryophyta</taxon>
        <taxon>Tracheophyta</taxon>
        <taxon>Spermatophyta</taxon>
        <taxon>Magnoliopsida</taxon>
        <taxon>eudicotyledons</taxon>
        <taxon>Gunneridae</taxon>
        <taxon>Pentapetalae</taxon>
        <taxon>asterids</taxon>
        <taxon>Ericales</taxon>
        <taxon>Theaceae</taxon>
        <taxon>Camellia</taxon>
    </lineage>
</organism>
<dbReference type="Proteomes" id="UP001060215">
    <property type="component" value="Chromosome 12"/>
</dbReference>
<dbReference type="EMBL" id="CM045769">
    <property type="protein sequence ID" value="KAI7995091.1"/>
    <property type="molecule type" value="Genomic_DNA"/>
</dbReference>
<reference evidence="1 2" key="1">
    <citation type="journal article" date="2022" name="Plant J.">
        <title>Chromosome-level genome of Camellia lanceoleosa provides a valuable resource for understanding genome evolution and self-incompatibility.</title>
        <authorList>
            <person name="Gong W."/>
            <person name="Xiao S."/>
            <person name="Wang L."/>
            <person name="Liao Z."/>
            <person name="Chang Y."/>
            <person name="Mo W."/>
            <person name="Hu G."/>
            <person name="Li W."/>
            <person name="Zhao G."/>
            <person name="Zhu H."/>
            <person name="Hu X."/>
            <person name="Ji K."/>
            <person name="Xiang X."/>
            <person name="Song Q."/>
            <person name="Yuan D."/>
            <person name="Jin S."/>
            <person name="Zhang L."/>
        </authorList>
    </citation>
    <scope>NUCLEOTIDE SEQUENCE [LARGE SCALE GENOMIC DNA]</scope>
    <source>
        <strain evidence="1">SQ_2022a</strain>
    </source>
</reference>
<gene>
    <name evidence="1" type="ORF">LOK49_LG11G01107</name>
</gene>
<protein>
    <submittedName>
        <fullName evidence="1">E3 ubiquitin-protein ligase ATL4</fullName>
    </submittedName>
</protein>
<name>A0ACC0G613_9ERIC</name>
<proteinExistence type="predicted"/>